<dbReference type="InterPro" id="IPR009081">
    <property type="entry name" value="PP-bd_ACP"/>
</dbReference>
<sequence>MHMNNKEILPQQQGEITRAKQTRRLSHFVVAEVSLDTSLDVADICNLVAAEVESTDAFLYTLHQTTEKWLLQRVRQASDCVLVQSSQAQVTATKGEHYSSVAGLKSLLSSENCSHDAVIDVHLTGDEVIKITAVFSPWLTDPKGMDIFLRKVQAGINNRHLASQVADEQSDNAVSLDEYVRWQQDILELEEAQIGQQFWKMQLRKGRNAQSIPWHNNISETAASTGEVQEFIQALPQSLLGAINAYVSKHRVSHVALFLSCWALLQARIGLESNFLTYVRVDGREEDDLKGFISPCDPVVPVAININEKAPFIQNIKDIEDALTEACEWRECFDFSDVREIPSLFSHSSPLLDKIGKTDGLPAESHGLSDLVVNIVDNRLIRWLGCTRYLGQDALSLLANYMQQLLQQLVSSPIAITASLKLEDGVQEVAVVDKQDSSSRIFIPVHQQFFAAAEQFAHLPAIESELTVVTYQQLSQKVCDFAAGLQRCGVGKNETVTVCLLHSVELIVAILAVMQVGANFVNVALPMPVKRVSQLVNDAGASWYIAEHALDIVADIKPVLLTELTESQSHLSPVDVSADTLAYKIFTSGSTGQPKSVMIDHGAIALQLESFQQWVKLSSNDRVVLRTNCGFDAFVWEALLPLLSGSRLLLNQTTAPDDTVGLQTLLQERRATVLQVTPSLLRILLRDGGSDTLEGLRVLVVGGEQFTAELQAALSDVKCEVLNVYGPAEACIHTTAHRVGNNRYEGGVPIGRPLQGYTCKVVDHQGKDVATGLEGQLCVTGRGLFQGYCNDTELTAQSFLPAGDTRQGANGWYKTGDRVRQLPNGTFEFLGRQNRQVKVNGYRLDLNEITTAVESCRGVEQAYAVVLRQHEQDVLFVVFQAQLHSDGVDEASIRASLQQELPYYLIPSTIMKIHSIPLNRNGKVDTEEIRSFITKANSVEFKAPRTDSEKLILVVWQELLKSNAISIHDNFYLIGGHSLLFSRLVIRLNEVFKLDLALVDLLRYTTIAQLAECIDNHICSEEALPE</sequence>
<dbReference type="EMBL" id="WHZZ01000001">
    <property type="protein sequence ID" value="MQL46719.1"/>
    <property type="molecule type" value="Genomic_DNA"/>
</dbReference>
<dbReference type="Gene3D" id="3.40.50.12780">
    <property type="entry name" value="N-terminal domain of ligase-like"/>
    <property type="match status" value="1"/>
</dbReference>
<organism evidence="2 3">
    <name type="scientific">Photorhabdus khanii</name>
    <dbReference type="NCBI Taxonomy" id="1004150"/>
    <lineage>
        <taxon>Bacteria</taxon>
        <taxon>Pseudomonadati</taxon>
        <taxon>Pseudomonadota</taxon>
        <taxon>Gammaproteobacteria</taxon>
        <taxon>Enterobacterales</taxon>
        <taxon>Morganellaceae</taxon>
        <taxon>Photorhabdus</taxon>
    </lineage>
</organism>
<dbReference type="GO" id="GO:0044550">
    <property type="term" value="P:secondary metabolite biosynthetic process"/>
    <property type="evidence" value="ECO:0007669"/>
    <property type="project" value="TreeGrafter"/>
</dbReference>
<dbReference type="Pfam" id="PF00668">
    <property type="entry name" value="Condensation"/>
    <property type="match status" value="1"/>
</dbReference>
<comment type="caution">
    <text evidence="2">The sequence shown here is derived from an EMBL/GenBank/DDBJ whole genome shotgun (WGS) entry which is preliminary data.</text>
</comment>
<dbReference type="Gene3D" id="3.30.559.30">
    <property type="entry name" value="Nonribosomal peptide synthetase, condensation domain"/>
    <property type="match status" value="1"/>
</dbReference>
<accession>A0A7C9GKF5</accession>
<dbReference type="Pfam" id="PF00501">
    <property type="entry name" value="AMP-binding"/>
    <property type="match status" value="1"/>
</dbReference>
<evidence type="ECO:0000313" key="3">
    <source>
        <dbReference type="Proteomes" id="UP000481739"/>
    </source>
</evidence>
<name>A0A7C9GKF5_9GAMM</name>
<dbReference type="InterPro" id="IPR023213">
    <property type="entry name" value="CAT-like_dom_sf"/>
</dbReference>
<dbReference type="AlphaFoldDB" id="A0A7C9GKF5"/>
<dbReference type="NCBIfam" id="TIGR01733">
    <property type="entry name" value="AA-adenyl-dom"/>
    <property type="match status" value="1"/>
</dbReference>
<dbReference type="GO" id="GO:0005737">
    <property type="term" value="C:cytoplasm"/>
    <property type="evidence" value="ECO:0007669"/>
    <property type="project" value="TreeGrafter"/>
</dbReference>
<dbReference type="CDD" id="cd05930">
    <property type="entry name" value="A_NRPS"/>
    <property type="match status" value="1"/>
</dbReference>
<dbReference type="InterPro" id="IPR010071">
    <property type="entry name" value="AA_adenyl_dom"/>
</dbReference>
<gene>
    <name evidence="2" type="ORF">GEA64_01420</name>
</gene>
<dbReference type="Gene3D" id="3.30.559.10">
    <property type="entry name" value="Chloramphenicol acetyltransferase-like domain"/>
    <property type="match status" value="1"/>
</dbReference>
<protein>
    <submittedName>
        <fullName evidence="2">Amino acid adenylation domain-containing protein</fullName>
    </submittedName>
</protein>
<dbReference type="Gene3D" id="3.30.300.30">
    <property type="match status" value="1"/>
</dbReference>
<dbReference type="Pfam" id="PF00550">
    <property type="entry name" value="PP-binding"/>
    <property type="match status" value="1"/>
</dbReference>
<dbReference type="InterPro" id="IPR036736">
    <property type="entry name" value="ACP-like_sf"/>
</dbReference>
<dbReference type="InterPro" id="IPR045851">
    <property type="entry name" value="AMP-bd_C_sf"/>
</dbReference>
<dbReference type="PANTHER" id="PTHR45527">
    <property type="entry name" value="NONRIBOSOMAL PEPTIDE SYNTHETASE"/>
    <property type="match status" value="1"/>
</dbReference>
<dbReference type="InterPro" id="IPR042099">
    <property type="entry name" value="ANL_N_sf"/>
</dbReference>
<dbReference type="GO" id="GO:0031177">
    <property type="term" value="F:phosphopantetheine binding"/>
    <property type="evidence" value="ECO:0007669"/>
    <property type="project" value="TreeGrafter"/>
</dbReference>
<dbReference type="SUPFAM" id="SSF56801">
    <property type="entry name" value="Acetyl-CoA synthetase-like"/>
    <property type="match status" value="1"/>
</dbReference>
<dbReference type="Gene3D" id="1.10.1200.10">
    <property type="entry name" value="ACP-like"/>
    <property type="match status" value="1"/>
</dbReference>
<dbReference type="InterPro" id="IPR001242">
    <property type="entry name" value="Condensation_dom"/>
</dbReference>
<dbReference type="SUPFAM" id="SSF47336">
    <property type="entry name" value="ACP-like"/>
    <property type="match status" value="1"/>
</dbReference>
<proteinExistence type="predicted"/>
<dbReference type="GO" id="GO:0043041">
    <property type="term" value="P:amino acid activation for nonribosomal peptide biosynthetic process"/>
    <property type="evidence" value="ECO:0007669"/>
    <property type="project" value="TreeGrafter"/>
</dbReference>
<dbReference type="SUPFAM" id="SSF52777">
    <property type="entry name" value="CoA-dependent acyltransferases"/>
    <property type="match status" value="1"/>
</dbReference>
<evidence type="ECO:0000313" key="2">
    <source>
        <dbReference type="EMBL" id="MQL46719.1"/>
    </source>
</evidence>
<dbReference type="GO" id="GO:0003824">
    <property type="term" value="F:catalytic activity"/>
    <property type="evidence" value="ECO:0007669"/>
    <property type="project" value="InterPro"/>
</dbReference>
<feature type="domain" description="Carrier" evidence="1">
    <location>
        <begin position="943"/>
        <end position="1018"/>
    </location>
</feature>
<dbReference type="Proteomes" id="UP000481739">
    <property type="component" value="Unassembled WGS sequence"/>
</dbReference>
<reference evidence="2 3" key="1">
    <citation type="journal article" date="2019" name="Nature">
        <title>A new antibiotic selectively kills Gram-negative pathogens.</title>
        <authorList>
            <person name="Imai Y."/>
            <person name="Meyer K.J."/>
            <person name="Iinishi A."/>
            <person name="Favre-Godal Q."/>
            <person name="Green R."/>
            <person name="Manuse S."/>
            <person name="Caboni M."/>
            <person name="Mori M."/>
            <person name="Niles S."/>
            <person name="Ghiglieri M."/>
            <person name="Honrao C."/>
            <person name="Ma X."/>
            <person name="Guo J.J."/>
            <person name="Makriyannis A."/>
            <person name="Linares-Otoya L."/>
            <person name="Boehringer N."/>
            <person name="Wuisan Z.G."/>
            <person name="Kaur H."/>
            <person name="Wu R."/>
            <person name="Mateus A."/>
            <person name="Typas A."/>
            <person name="Savitski M.M."/>
            <person name="Espinoza J.L."/>
            <person name="O'Rourke A."/>
            <person name="Nelson K.E."/>
            <person name="Hiller S."/>
            <person name="Noinaj N."/>
            <person name="Schaeberle T.F."/>
            <person name="D'Onofrio A."/>
            <person name="Lewis K."/>
        </authorList>
    </citation>
    <scope>NUCLEOTIDE SEQUENCE [LARGE SCALE GENOMIC DNA]</scope>
    <source>
        <strain evidence="2 3">HGB 1456</strain>
    </source>
</reference>
<evidence type="ECO:0000259" key="1">
    <source>
        <dbReference type="PROSITE" id="PS50075"/>
    </source>
</evidence>
<dbReference type="PROSITE" id="PS50075">
    <property type="entry name" value="CARRIER"/>
    <property type="match status" value="1"/>
</dbReference>
<dbReference type="InterPro" id="IPR000873">
    <property type="entry name" value="AMP-dep_synth/lig_dom"/>
</dbReference>
<dbReference type="PANTHER" id="PTHR45527:SF1">
    <property type="entry name" value="FATTY ACID SYNTHASE"/>
    <property type="match status" value="1"/>
</dbReference>